<dbReference type="AlphaFoldDB" id="A0A2H0B3J0"/>
<feature type="non-terminal residue" evidence="1">
    <location>
        <position position="60"/>
    </location>
</feature>
<comment type="caution">
    <text evidence="1">The sequence shown here is derived from an EMBL/GenBank/DDBJ whole genome shotgun (WGS) entry which is preliminary data.</text>
</comment>
<organism evidence="1 2">
    <name type="scientific">Candidatus Beckwithbacteria bacterium CG23_combo_of_CG06-09_8_20_14_all_47_9</name>
    <dbReference type="NCBI Taxonomy" id="1974498"/>
    <lineage>
        <taxon>Bacteria</taxon>
        <taxon>Candidatus Beckwithiibacteriota</taxon>
    </lineage>
</organism>
<protein>
    <recommendedName>
        <fullName evidence="3">Peptidase M23</fullName>
    </recommendedName>
</protein>
<evidence type="ECO:0008006" key="3">
    <source>
        <dbReference type="Google" id="ProtNLM"/>
    </source>
</evidence>
<reference evidence="1 2" key="1">
    <citation type="submission" date="2017-09" db="EMBL/GenBank/DDBJ databases">
        <title>Depth-based differentiation of microbial function through sediment-hosted aquifers and enrichment of novel symbionts in the deep terrestrial subsurface.</title>
        <authorList>
            <person name="Probst A.J."/>
            <person name="Ladd B."/>
            <person name="Jarett J.K."/>
            <person name="Geller-Mcgrath D.E."/>
            <person name="Sieber C.M."/>
            <person name="Emerson J.B."/>
            <person name="Anantharaman K."/>
            <person name="Thomas B.C."/>
            <person name="Malmstrom R."/>
            <person name="Stieglmeier M."/>
            <person name="Klingl A."/>
            <person name="Woyke T."/>
            <person name="Ryan C.M."/>
            <person name="Banfield J.F."/>
        </authorList>
    </citation>
    <scope>NUCLEOTIDE SEQUENCE [LARGE SCALE GENOMIC DNA]</scope>
    <source>
        <strain evidence="1">CG23_combo_of_CG06-09_8_20_14_all_47_9</strain>
    </source>
</reference>
<dbReference type="Proteomes" id="UP000231081">
    <property type="component" value="Unassembled WGS sequence"/>
</dbReference>
<evidence type="ECO:0000313" key="1">
    <source>
        <dbReference type="EMBL" id="PIP52226.1"/>
    </source>
</evidence>
<name>A0A2H0B3J0_9BACT</name>
<proteinExistence type="predicted"/>
<sequence>MRKIGIFLLLAIFLALPVRADELSDLQKQIDELSRAQEQSISATKPLESELTRLQQKLNS</sequence>
<gene>
    <name evidence="1" type="ORF">COX09_02775</name>
</gene>
<dbReference type="EMBL" id="PCSQ01000073">
    <property type="protein sequence ID" value="PIP52226.1"/>
    <property type="molecule type" value="Genomic_DNA"/>
</dbReference>
<accession>A0A2H0B3J0</accession>
<evidence type="ECO:0000313" key="2">
    <source>
        <dbReference type="Proteomes" id="UP000231081"/>
    </source>
</evidence>